<dbReference type="PROSITE" id="PS50010">
    <property type="entry name" value="DH_2"/>
    <property type="match status" value="1"/>
</dbReference>
<reference evidence="2 3" key="1">
    <citation type="submission" date="2019-09" db="EMBL/GenBank/DDBJ databases">
        <title>Bird 10,000 Genomes (B10K) Project - Family phase.</title>
        <authorList>
            <person name="Zhang G."/>
        </authorList>
    </citation>
    <scope>NUCLEOTIDE SEQUENCE [LARGE SCALE GENOMIC DNA]</scope>
    <source>
        <strain evidence="2">B10K-DU-013-18</strain>
        <tissue evidence="2">Muscle</tissue>
    </source>
</reference>
<dbReference type="EMBL" id="VYZK01000008">
    <property type="protein sequence ID" value="NWT64132.1"/>
    <property type="molecule type" value="Genomic_DNA"/>
</dbReference>
<dbReference type="PANTHER" id="PTHR22834:SF19">
    <property type="entry name" value="DYNAMIN-BINDING PROTEIN"/>
    <property type="match status" value="1"/>
</dbReference>
<feature type="non-terminal residue" evidence="2">
    <location>
        <position position="108"/>
    </location>
</feature>
<sequence length="108" mass="12586">EELLQTERDYIRDLEMCVERIMVPLQQAQMQSIDFEGLFGNIHMVINFSKQLLSALEATDAIGPVFLTHRAELESVYRVYCQNHDEAIALLETYEKDEKLQKLLLDLL</sequence>
<comment type="caution">
    <text evidence="2">The sequence shown here is derived from an EMBL/GenBank/DDBJ whole genome shotgun (WGS) entry which is preliminary data.</text>
</comment>
<dbReference type="GO" id="GO:0005737">
    <property type="term" value="C:cytoplasm"/>
    <property type="evidence" value="ECO:0007669"/>
    <property type="project" value="TreeGrafter"/>
</dbReference>
<accession>A0A7K5Q9P7</accession>
<dbReference type="InterPro" id="IPR051492">
    <property type="entry name" value="Dynamin-Rho_GEF"/>
</dbReference>
<evidence type="ECO:0000259" key="1">
    <source>
        <dbReference type="PROSITE" id="PS50010"/>
    </source>
</evidence>
<dbReference type="PANTHER" id="PTHR22834">
    <property type="entry name" value="NUCLEAR FUSION PROTEIN FUS2"/>
    <property type="match status" value="1"/>
</dbReference>
<dbReference type="InterPro" id="IPR035899">
    <property type="entry name" value="DBL_dom_sf"/>
</dbReference>
<dbReference type="SUPFAM" id="SSF48065">
    <property type="entry name" value="DBL homology domain (DH-domain)"/>
    <property type="match status" value="1"/>
</dbReference>
<protein>
    <submittedName>
        <fullName evidence="2">DNMBP protein</fullName>
    </submittedName>
</protein>
<keyword evidence="3" id="KW-1185">Reference proteome</keyword>
<dbReference type="Gene3D" id="1.20.900.10">
    <property type="entry name" value="Dbl homology (DH) domain"/>
    <property type="match status" value="1"/>
</dbReference>
<evidence type="ECO:0000313" key="2">
    <source>
        <dbReference type="EMBL" id="NWT64132.1"/>
    </source>
</evidence>
<proteinExistence type="predicted"/>
<dbReference type="Proteomes" id="UP000566454">
    <property type="component" value="Unassembled WGS sequence"/>
</dbReference>
<organism evidence="2 3">
    <name type="scientific">Prunella himalayana</name>
    <dbReference type="NCBI Taxonomy" id="670356"/>
    <lineage>
        <taxon>Eukaryota</taxon>
        <taxon>Metazoa</taxon>
        <taxon>Chordata</taxon>
        <taxon>Craniata</taxon>
        <taxon>Vertebrata</taxon>
        <taxon>Euteleostomi</taxon>
        <taxon>Archelosauria</taxon>
        <taxon>Archosauria</taxon>
        <taxon>Dinosauria</taxon>
        <taxon>Saurischia</taxon>
        <taxon>Theropoda</taxon>
        <taxon>Coelurosauria</taxon>
        <taxon>Aves</taxon>
        <taxon>Neognathae</taxon>
        <taxon>Neoaves</taxon>
        <taxon>Telluraves</taxon>
        <taxon>Australaves</taxon>
        <taxon>Passeriformes</taxon>
        <taxon>Passeroidea</taxon>
        <taxon>Prunellidae</taxon>
        <taxon>Prunella</taxon>
    </lineage>
</organism>
<dbReference type="Pfam" id="PF00621">
    <property type="entry name" value="RhoGEF"/>
    <property type="match status" value="1"/>
</dbReference>
<feature type="domain" description="DH" evidence="1">
    <location>
        <begin position="1"/>
        <end position="108"/>
    </location>
</feature>
<dbReference type="GO" id="GO:0060271">
    <property type="term" value="P:cilium assembly"/>
    <property type="evidence" value="ECO:0007669"/>
    <property type="project" value="TreeGrafter"/>
</dbReference>
<gene>
    <name evidence="2" type="primary">Dnmbp</name>
    <name evidence="2" type="ORF">PRUHIM_R07306</name>
</gene>
<dbReference type="InterPro" id="IPR000219">
    <property type="entry name" value="DH_dom"/>
</dbReference>
<feature type="non-terminal residue" evidence="2">
    <location>
        <position position="1"/>
    </location>
</feature>
<evidence type="ECO:0000313" key="3">
    <source>
        <dbReference type="Proteomes" id="UP000566454"/>
    </source>
</evidence>
<dbReference type="GO" id="GO:0005085">
    <property type="term" value="F:guanyl-nucleotide exchange factor activity"/>
    <property type="evidence" value="ECO:0007669"/>
    <property type="project" value="InterPro"/>
</dbReference>
<name>A0A7K5Q9P7_9PASE</name>
<dbReference type="OrthoDB" id="6244550at2759"/>
<dbReference type="AlphaFoldDB" id="A0A7K5Q9P7"/>